<evidence type="ECO:0000256" key="1">
    <source>
        <dbReference type="SAM" id="MobiDB-lite"/>
    </source>
</evidence>
<reference evidence="2 3" key="1">
    <citation type="submission" date="2024-02" db="EMBL/GenBank/DDBJ databases">
        <title>de novo genome assembly of Solanum bulbocastanum strain 11H21.</title>
        <authorList>
            <person name="Hosaka A.J."/>
        </authorList>
    </citation>
    <scope>NUCLEOTIDE SEQUENCE [LARGE SCALE GENOMIC DNA]</scope>
    <source>
        <tissue evidence="2">Young leaves</tissue>
    </source>
</reference>
<evidence type="ECO:0000313" key="3">
    <source>
        <dbReference type="Proteomes" id="UP001371456"/>
    </source>
</evidence>
<feature type="compositionally biased region" description="Basic and acidic residues" evidence="1">
    <location>
        <begin position="1"/>
        <end position="11"/>
    </location>
</feature>
<accession>A0AAN8TB99</accession>
<name>A0AAN8TB99_SOLBU</name>
<organism evidence="2 3">
    <name type="scientific">Solanum bulbocastanum</name>
    <name type="common">Wild potato</name>
    <dbReference type="NCBI Taxonomy" id="147425"/>
    <lineage>
        <taxon>Eukaryota</taxon>
        <taxon>Viridiplantae</taxon>
        <taxon>Streptophyta</taxon>
        <taxon>Embryophyta</taxon>
        <taxon>Tracheophyta</taxon>
        <taxon>Spermatophyta</taxon>
        <taxon>Magnoliopsida</taxon>
        <taxon>eudicotyledons</taxon>
        <taxon>Gunneridae</taxon>
        <taxon>Pentapetalae</taxon>
        <taxon>asterids</taxon>
        <taxon>lamiids</taxon>
        <taxon>Solanales</taxon>
        <taxon>Solanaceae</taxon>
        <taxon>Solanoideae</taxon>
        <taxon>Solaneae</taxon>
        <taxon>Solanum</taxon>
    </lineage>
</organism>
<dbReference type="EMBL" id="JBANQN010000007">
    <property type="protein sequence ID" value="KAK6784799.1"/>
    <property type="molecule type" value="Genomic_DNA"/>
</dbReference>
<feature type="region of interest" description="Disordered" evidence="1">
    <location>
        <begin position="1"/>
        <end position="24"/>
    </location>
</feature>
<dbReference type="Proteomes" id="UP001371456">
    <property type="component" value="Unassembled WGS sequence"/>
</dbReference>
<dbReference type="AlphaFoldDB" id="A0AAN8TB99"/>
<protein>
    <submittedName>
        <fullName evidence="2">Uncharacterized protein</fullName>
    </submittedName>
</protein>
<sequence length="91" mass="10146">MRQLGKAEDRTCSSGGQGLAGQIPMLSPASHHKVQSLALSLTKPSTTWRWFLYLFLVRIWIILQVSDFRLSALPQKGVELLNILCALTSIH</sequence>
<evidence type="ECO:0000313" key="2">
    <source>
        <dbReference type="EMBL" id="KAK6784799.1"/>
    </source>
</evidence>
<proteinExistence type="predicted"/>
<keyword evidence="3" id="KW-1185">Reference proteome</keyword>
<comment type="caution">
    <text evidence="2">The sequence shown here is derived from an EMBL/GenBank/DDBJ whole genome shotgun (WGS) entry which is preliminary data.</text>
</comment>
<gene>
    <name evidence="2" type="ORF">RDI58_018254</name>
</gene>